<keyword evidence="3" id="KW-1185">Reference proteome</keyword>
<evidence type="ECO:0000313" key="3">
    <source>
        <dbReference type="Proteomes" id="UP001589865"/>
    </source>
</evidence>
<protein>
    <submittedName>
        <fullName evidence="2">Phage portal protein</fullName>
    </submittedName>
</protein>
<dbReference type="Pfam" id="PF04860">
    <property type="entry name" value="Phage_portal"/>
    <property type="match status" value="1"/>
</dbReference>
<dbReference type="Proteomes" id="UP001589865">
    <property type="component" value="Unassembled WGS sequence"/>
</dbReference>
<dbReference type="InterPro" id="IPR006427">
    <property type="entry name" value="Portal_HK97"/>
</dbReference>
<comment type="caution">
    <text evidence="2">The sequence shown here is derived from an EMBL/GenBank/DDBJ whole genome shotgun (WGS) entry which is preliminary data.</text>
</comment>
<feature type="region of interest" description="Disordered" evidence="1">
    <location>
        <begin position="340"/>
        <end position="378"/>
    </location>
</feature>
<dbReference type="NCBIfam" id="TIGR01537">
    <property type="entry name" value="portal_HK97"/>
    <property type="match status" value="1"/>
</dbReference>
<name>A0ABV6JQC5_9PROT</name>
<evidence type="ECO:0000256" key="1">
    <source>
        <dbReference type="SAM" id="MobiDB-lite"/>
    </source>
</evidence>
<sequence length="378" mass="41809">MNPLTAMQAAAVYGCVKRLSEDIGKLPLRLKRRLRRGGFSLDLDHPLNRLFRRPNEWQTPSQCWSYFVWALALRGNAYAPVLRGPAGEPVQIIPVNPDQVSPLRATDGLPWWQVSHPCIGDGRRFDQGNLLHAHGMSFDGYTGVSPIMLAQDVVGLSLATQQHGATLFRQGAQVSGVLETAGKLSAEAAQRMGASWMAAYGGVQNSHKVVVLEEGTKFSKIAMTNDEAQFLATRQFSVVEICRMFGVPPHKVFDLSNAHYANIENSEQQYINDTLIPVAQQIEEVMEAVLLFEDEQGQFEIEFNFDKLLRGDRKTRMETYVAGVNNGIMSRNQARIEEGWEPVDGGDELRVPLNTGAPEAAPVPAPKPESAQTETQEP</sequence>
<dbReference type="EMBL" id="JBHLUN010000005">
    <property type="protein sequence ID" value="MFC0407928.1"/>
    <property type="molecule type" value="Genomic_DNA"/>
</dbReference>
<evidence type="ECO:0000313" key="2">
    <source>
        <dbReference type="EMBL" id="MFC0407928.1"/>
    </source>
</evidence>
<gene>
    <name evidence="2" type="ORF">ACFFGY_06675</name>
</gene>
<accession>A0ABV6JQC5</accession>
<proteinExistence type="predicted"/>
<dbReference type="InterPro" id="IPR006944">
    <property type="entry name" value="Phage/GTA_portal"/>
</dbReference>
<organism evidence="2 3">
    <name type="scientific">Roseomonas elaeocarpi</name>
    <dbReference type="NCBI Taxonomy" id="907779"/>
    <lineage>
        <taxon>Bacteria</taxon>
        <taxon>Pseudomonadati</taxon>
        <taxon>Pseudomonadota</taxon>
        <taxon>Alphaproteobacteria</taxon>
        <taxon>Acetobacterales</taxon>
        <taxon>Roseomonadaceae</taxon>
        <taxon>Roseomonas</taxon>
    </lineage>
</organism>
<reference evidence="2 3" key="1">
    <citation type="submission" date="2024-09" db="EMBL/GenBank/DDBJ databases">
        <authorList>
            <person name="Sun Q."/>
            <person name="Mori K."/>
        </authorList>
    </citation>
    <scope>NUCLEOTIDE SEQUENCE [LARGE SCALE GENOMIC DNA]</scope>
    <source>
        <strain evidence="2 3">TBRC 5777</strain>
    </source>
</reference>